<feature type="domain" description="3-hydroxyacyl-CoA dehydrogenase NAD binding" evidence="12">
    <location>
        <begin position="321"/>
        <end position="499"/>
    </location>
</feature>
<dbReference type="Pfam" id="PF00725">
    <property type="entry name" value="3HCDH"/>
    <property type="match status" value="1"/>
</dbReference>
<dbReference type="RefSeq" id="WP_161095968.1">
    <property type="nucleotide sequence ID" value="NZ_WWCW01000012.1"/>
</dbReference>
<evidence type="ECO:0000256" key="4">
    <source>
        <dbReference type="ARBA" id="ARBA00022963"/>
    </source>
</evidence>
<keyword evidence="8" id="KW-0456">Lyase</keyword>
<dbReference type="Proteomes" id="UP000470302">
    <property type="component" value="Unassembled WGS sequence"/>
</dbReference>
<keyword evidence="9" id="KW-0511">Multifunctional enzyme</keyword>
<evidence type="ECO:0000256" key="9">
    <source>
        <dbReference type="ARBA" id="ARBA00023268"/>
    </source>
</evidence>
<dbReference type="Gene3D" id="1.10.1040.50">
    <property type="match status" value="1"/>
</dbReference>
<comment type="pathway">
    <text evidence="1">Lipid metabolism; fatty acid beta-oxidation.</text>
</comment>
<keyword evidence="3" id="KW-0276">Fatty acid metabolism</keyword>
<dbReference type="GO" id="GO:0004300">
    <property type="term" value="F:enoyl-CoA hydratase activity"/>
    <property type="evidence" value="ECO:0007669"/>
    <property type="project" value="TreeGrafter"/>
</dbReference>
<keyword evidence="6" id="KW-0520">NAD</keyword>
<gene>
    <name evidence="13" type="ORF">GTP91_06145</name>
</gene>
<evidence type="ECO:0000256" key="5">
    <source>
        <dbReference type="ARBA" id="ARBA00023002"/>
    </source>
</evidence>
<dbReference type="AlphaFoldDB" id="A0A845FW74"/>
<dbReference type="FunFam" id="3.40.50.720:FF:000009">
    <property type="entry name" value="Fatty oxidation complex, alpha subunit"/>
    <property type="match status" value="1"/>
</dbReference>
<accession>A0A845FW74</accession>
<comment type="catalytic activity">
    <reaction evidence="10">
        <text>a (3S)-3-hydroxyacyl-CoA + NAD(+) = a 3-oxoacyl-CoA + NADH + H(+)</text>
        <dbReference type="Rhea" id="RHEA:22432"/>
        <dbReference type="ChEBI" id="CHEBI:15378"/>
        <dbReference type="ChEBI" id="CHEBI:57318"/>
        <dbReference type="ChEBI" id="CHEBI:57540"/>
        <dbReference type="ChEBI" id="CHEBI:57945"/>
        <dbReference type="ChEBI" id="CHEBI:90726"/>
        <dbReference type="EC" id="1.1.1.35"/>
    </reaction>
</comment>
<dbReference type="PANTHER" id="PTHR43612">
    <property type="entry name" value="TRIFUNCTIONAL ENZYME SUBUNIT ALPHA"/>
    <property type="match status" value="1"/>
</dbReference>
<dbReference type="SUPFAM" id="SSF52096">
    <property type="entry name" value="ClpP/crotonase"/>
    <property type="match status" value="1"/>
</dbReference>
<evidence type="ECO:0000259" key="12">
    <source>
        <dbReference type="Pfam" id="PF02737"/>
    </source>
</evidence>
<feature type="domain" description="3-hydroxyacyl-CoA dehydrogenase C-terminal" evidence="11">
    <location>
        <begin position="502"/>
        <end position="600"/>
    </location>
</feature>
<evidence type="ECO:0000259" key="11">
    <source>
        <dbReference type="Pfam" id="PF00725"/>
    </source>
</evidence>
<dbReference type="UniPathway" id="UPA00659"/>
<evidence type="ECO:0000256" key="8">
    <source>
        <dbReference type="ARBA" id="ARBA00023239"/>
    </source>
</evidence>
<dbReference type="InterPro" id="IPR001753">
    <property type="entry name" value="Enoyl-CoA_hydra/iso"/>
</dbReference>
<keyword evidence="4" id="KW-0442">Lipid degradation</keyword>
<evidence type="ECO:0000313" key="13">
    <source>
        <dbReference type="EMBL" id="MYM86763.1"/>
    </source>
</evidence>
<dbReference type="CDD" id="cd06558">
    <property type="entry name" value="crotonase-like"/>
    <property type="match status" value="1"/>
</dbReference>
<dbReference type="EMBL" id="WWCW01000012">
    <property type="protein sequence ID" value="MYM86763.1"/>
    <property type="molecule type" value="Genomic_DNA"/>
</dbReference>
<dbReference type="SUPFAM" id="SSF48179">
    <property type="entry name" value="6-phosphogluconate dehydrogenase C-terminal domain-like"/>
    <property type="match status" value="2"/>
</dbReference>
<dbReference type="Pfam" id="PF00378">
    <property type="entry name" value="ECH_1"/>
    <property type="match status" value="1"/>
</dbReference>
<dbReference type="Gene3D" id="3.90.226.10">
    <property type="entry name" value="2-enoyl-CoA Hydratase, Chain A, domain 1"/>
    <property type="match status" value="1"/>
</dbReference>
<protein>
    <submittedName>
        <fullName evidence="13">3-hydroxyacyl-CoA dehydrogenase</fullName>
    </submittedName>
</protein>
<evidence type="ECO:0000256" key="6">
    <source>
        <dbReference type="ARBA" id="ARBA00023027"/>
    </source>
</evidence>
<dbReference type="InterPro" id="IPR006176">
    <property type="entry name" value="3-OHacyl-CoA_DH_NAD-bd"/>
</dbReference>
<dbReference type="Pfam" id="PF02737">
    <property type="entry name" value="3HCDH_N"/>
    <property type="match status" value="1"/>
</dbReference>
<organism evidence="13 14">
    <name type="scientific">Duganella vulcania</name>
    <dbReference type="NCBI Taxonomy" id="2692166"/>
    <lineage>
        <taxon>Bacteria</taxon>
        <taxon>Pseudomonadati</taxon>
        <taxon>Pseudomonadota</taxon>
        <taxon>Betaproteobacteria</taxon>
        <taxon>Burkholderiales</taxon>
        <taxon>Oxalobacteraceae</taxon>
        <taxon>Telluria group</taxon>
        <taxon>Duganella</taxon>
    </lineage>
</organism>
<dbReference type="GO" id="GO:0016509">
    <property type="term" value="F:long-chain (3S)-3-hydroxyacyl-CoA dehydrogenase (NAD+) activity"/>
    <property type="evidence" value="ECO:0007669"/>
    <property type="project" value="TreeGrafter"/>
</dbReference>
<reference evidence="13 14" key="1">
    <citation type="submission" date="2020-01" db="EMBL/GenBank/DDBJ databases">
        <title>Novel species isolated from a subtropical stream in China.</title>
        <authorList>
            <person name="Lu H."/>
        </authorList>
    </citation>
    <scope>NUCLEOTIDE SEQUENCE [LARGE SCALE GENOMIC DNA]</scope>
    <source>
        <strain evidence="13 14">FT82W</strain>
    </source>
</reference>
<evidence type="ECO:0000256" key="3">
    <source>
        <dbReference type="ARBA" id="ARBA00022832"/>
    </source>
</evidence>
<dbReference type="Gene3D" id="3.40.50.720">
    <property type="entry name" value="NAD(P)-binding Rossmann-like Domain"/>
    <property type="match status" value="1"/>
</dbReference>
<keyword evidence="7" id="KW-0443">Lipid metabolism</keyword>
<comment type="similarity">
    <text evidence="2">In the central section; belongs to the 3-hydroxyacyl-CoA dehydrogenase family.</text>
</comment>
<dbReference type="GO" id="GO:0006635">
    <property type="term" value="P:fatty acid beta-oxidation"/>
    <property type="evidence" value="ECO:0007669"/>
    <property type="project" value="UniProtKB-UniPathway"/>
</dbReference>
<dbReference type="InterPro" id="IPR008927">
    <property type="entry name" value="6-PGluconate_DH-like_C_sf"/>
</dbReference>
<dbReference type="PANTHER" id="PTHR43612:SF3">
    <property type="entry name" value="TRIFUNCTIONAL ENZYME SUBUNIT ALPHA, MITOCHONDRIAL"/>
    <property type="match status" value="1"/>
</dbReference>
<dbReference type="SUPFAM" id="SSF51735">
    <property type="entry name" value="NAD(P)-binding Rossmann-fold domains"/>
    <property type="match status" value="1"/>
</dbReference>
<keyword evidence="5" id="KW-0560">Oxidoreductase</keyword>
<dbReference type="GO" id="GO:0070403">
    <property type="term" value="F:NAD+ binding"/>
    <property type="evidence" value="ECO:0007669"/>
    <property type="project" value="InterPro"/>
</dbReference>
<evidence type="ECO:0000256" key="1">
    <source>
        <dbReference type="ARBA" id="ARBA00005005"/>
    </source>
</evidence>
<evidence type="ECO:0000313" key="14">
    <source>
        <dbReference type="Proteomes" id="UP000470302"/>
    </source>
</evidence>
<evidence type="ECO:0000256" key="10">
    <source>
        <dbReference type="ARBA" id="ARBA00049556"/>
    </source>
</evidence>
<comment type="caution">
    <text evidence="13">The sequence shown here is derived from an EMBL/GenBank/DDBJ whole genome shotgun (WGS) entry which is preliminary data.</text>
</comment>
<dbReference type="InterPro" id="IPR036291">
    <property type="entry name" value="NAD(P)-bd_dom_sf"/>
</dbReference>
<evidence type="ECO:0000256" key="7">
    <source>
        <dbReference type="ARBA" id="ARBA00023098"/>
    </source>
</evidence>
<proteinExistence type="inferred from homology"/>
<dbReference type="InterPro" id="IPR050136">
    <property type="entry name" value="FA_oxidation_alpha_subunit"/>
</dbReference>
<name>A0A845FW74_9BURK</name>
<sequence>MNSNFYTLSLTVDAQGVATVSIDIQDRAVNVLTPELRRDLGAAIERIASDDAIKGALLTSSKTGPFIAGADIKELVLAFDAGMTPRKGIELVAELGAQLRRLETCGKPVACAMNGSALGGGLEVALACHWRVLADDAVVALPEVGLGLLPGGGGTQRLPRLIGVEKAAPILLGGQPVKAADALALGIVNQVVPAGDVVAAARAWLLGAPEAVQPWDVKGYRVPGGAGPMAPHAVKTFTLGTAITSRNTQRNYPAPLAILSCLYEGTQVPIEVGLRIEGKYFGQLLSGPVARNLMRTMFINKNSADKLVRRPAGVDKSKVRKVGVLGAGMMGAGIAYTSALAGIDVVLLDTTQQAAEKGKDYSAQLLQKNIQRGKMPEAKAAAVLERILATTDYGDLRDCDLVVEAVFENRAVKADVTRKAAEVIASSAVFASNTSTLPITSLSEHFPRPRNFIGLHFFSPVDKMPLVEVIVGRDTSDETLARALDYVGQLKKTPIVVNDSPGFFTSRVFSTYIQEGALMLEEGVSPALIENAARQAGFPVGPFAVSDEVTLELQLKVIEQNLQDGQPETPGLSRVLGVLRTLVGEHGRIGKRAGAGYYDYPAPGVEGRKALWAGLAQIWPMKENQPAVEEVKARLLYIQAIETTRCFEEDVISHPADADLGSILGIGFPSWTGGVASFIDTLGLPAFVAECERLASTYGPRFAPSPWLKDKADNGESFHPPLSSIV</sequence>
<dbReference type="InterPro" id="IPR006108">
    <property type="entry name" value="3HC_DH_C"/>
</dbReference>
<evidence type="ECO:0000256" key="2">
    <source>
        <dbReference type="ARBA" id="ARBA00007005"/>
    </source>
</evidence>
<dbReference type="InterPro" id="IPR029045">
    <property type="entry name" value="ClpP/crotonase-like_dom_sf"/>
</dbReference>